<proteinExistence type="predicted"/>
<protein>
    <submittedName>
        <fullName evidence="1">Uncharacterized protein</fullName>
    </submittedName>
</protein>
<evidence type="ECO:0000313" key="2">
    <source>
        <dbReference type="Proteomes" id="UP000245469"/>
    </source>
</evidence>
<reference evidence="1 2" key="1">
    <citation type="submission" date="2018-03" db="EMBL/GenBank/DDBJ databases">
        <title>Genomic Encyclopedia of Archaeal and Bacterial Type Strains, Phase II (KMG-II): from individual species to whole genera.</title>
        <authorList>
            <person name="Goeker M."/>
        </authorList>
    </citation>
    <scope>NUCLEOTIDE SEQUENCE [LARGE SCALE GENOMIC DNA]</scope>
    <source>
        <strain evidence="1 2">DSM 44889</strain>
    </source>
</reference>
<organism evidence="1 2">
    <name type="scientific">Quadrisphaera granulorum</name>
    <dbReference type="NCBI Taxonomy" id="317664"/>
    <lineage>
        <taxon>Bacteria</taxon>
        <taxon>Bacillati</taxon>
        <taxon>Actinomycetota</taxon>
        <taxon>Actinomycetes</taxon>
        <taxon>Kineosporiales</taxon>
        <taxon>Kineosporiaceae</taxon>
        <taxon>Quadrisphaera</taxon>
    </lineage>
</organism>
<name>A0A316A0Y1_9ACTN</name>
<sequence>MAAVWPVAELTLVTTPKGVRAPVTQASIDQRPDLAWWVEHEGMTLEEAARESMDQDAFNPFAEQAPQLLGDRYSALAYGDPEDDAVLPWVAYTGEEPPPAELVALAEQLPYPVELRGGAVMSEAERERAQSAGLDAFAADVGADNWGGGLDAPTGHYAISYVPDGAKKRADDATAAAMVAATLEVLGRRAPITVEFGADDRDPKTTEPATWFLPAGFVPDPAATSVEVLVEERGCTSGQGAAGNMAEPQVEVTATQVRIAVSTYIRKGNQSCPGHPLAPLVVELGQPLRDRQLVDVNGRIDDDITGPGADVVAPPAG</sequence>
<dbReference type="RefSeq" id="WP_109775475.1">
    <property type="nucleotide sequence ID" value="NZ_QGDQ01000021.1"/>
</dbReference>
<comment type="caution">
    <text evidence="1">The sequence shown here is derived from an EMBL/GenBank/DDBJ whole genome shotgun (WGS) entry which is preliminary data.</text>
</comment>
<dbReference type="EMBL" id="QGDQ01000021">
    <property type="protein sequence ID" value="PWJ51189.1"/>
    <property type="molecule type" value="Genomic_DNA"/>
</dbReference>
<dbReference type="AlphaFoldDB" id="A0A316A0Y1"/>
<accession>A0A316A0Y1</accession>
<keyword evidence="2" id="KW-1185">Reference proteome</keyword>
<evidence type="ECO:0000313" key="1">
    <source>
        <dbReference type="EMBL" id="PWJ51189.1"/>
    </source>
</evidence>
<dbReference type="Proteomes" id="UP000245469">
    <property type="component" value="Unassembled WGS sequence"/>
</dbReference>
<dbReference type="OrthoDB" id="3732226at2"/>
<gene>
    <name evidence="1" type="ORF">BXY45_12166</name>
</gene>